<dbReference type="OrthoDB" id="9769598at2"/>
<dbReference type="InterPro" id="IPR001279">
    <property type="entry name" value="Metallo-B-lactamas"/>
</dbReference>
<evidence type="ECO:0000256" key="5">
    <source>
        <dbReference type="ARBA" id="ARBA00011245"/>
    </source>
</evidence>
<dbReference type="GO" id="GO:0008800">
    <property type="term" value="F:beta-lactamase activity"/>
    <property type="evidence" value="ECO:0007669"/>
    <property type="project" value="UniProtKB-EC"/>
</dbReference>
<dbReference type="NCBIfam" id="NF033088">
    <property type="entry name" value="bla_subclass_B1"/>
    <property type="match status" value="1"/>
</dbReference>
<evidence type="ECO:0000256" key="7">
    <source>
        <dbReference type="ARBA" id="ARBA00022723"/>
    </source>
</evidence>
<feature type="domain" description="Metallo-beta-lactamase" evidence="13">
    <location>
        <begin position="57"/>
        <end position="227"/>
    </location>
</feature>
<evidence type="ECO:0000256" key="10">
    <source>
        <dbReference type="ARBA" id="ARBA00022801"/>
    </source>
</evidence>
<dbReference type="PROSITE" id="PS00744">
    <property type="entry name" value="BETA_LACTAMASE_B_2"/>
    <property type="match status" value="1"/>
</dbReference>
<evidence type="ECO:0000256" key="6">
    <source>
        <dbReference type="ARBA" id="ARBA00012865"/>
    </source>
</evidence>
<dbReference type="SUPFAM" id="SSF56281">
    <property type="entry name" value="Metallo-hydrolase/oxidoreductase"/>
    <property type="match status" value="1"/>
</dbReference>
<keyword evidence="15" id="KW-1185">Reference proteome</keyword>
<evidence type="ECO:0000256" key="12">
    <source>
        <dbReference type="ARBA" id="ARBA00023251"/>
    </source>
</evidence>
<protein>
    <recommendedName>
        <fullName evidence="6">beta-lactamase</fullName>
        <ecNumber evidence="6">3.5.2.6</ecNumber>
    </recommendedName>
</protein>
<dbReference type="NCBIfam" id="NF045731">
    <property type="entry name" value="blaDYB"/>
    <property type="match status" value="1"/>
</dbReference>
<reference evidence="14 15" key="1">
    <citation type="submission" date="2019-03" db="EMBL/GenBank/DDBJ databases">
        <title>San Antonio Military Medical Center submission to MRSN (WRAIR), pending publication.</title>
        <authorList>
            <person name="Blyth D.M."/>
            <person name="Mccarthy S.L."/>
            <person name="Schall S.E."/>
            <person name="Stam J.A."/>
            <person name="Ong A.C."/>
            <person name="Mcgann P.T."/>
        </authorList>
    </citation>
    <scope>NUCLEOTIDE SEQUENCE [LARGE SCALE GENOMIC DNA]</scope>
    <source>
        <strain evidence="14 15">MRSN571793</strain>
    </source>
</reference>
<accession>A0A4Y8LBX5</accession>
<evidence type="ECO:0000256" key="3">
    <source>
        <dbReference type="ARBA" id="ARBA00004418"/>
    </source>
</evidence>
<gene>
    <name evidence="14" type="primary">bla</name>
    <name evidence="14" type="ORF">E2605_05200</name>
</gene>
<dbReference type="InterPro" id="IPR036866">
    <property type="entry name" value="RibonucZ/Hydroxyglut_hydro"/>
</dbReference>
<keyword evidence="10" id="KW-0378">Hydrolase</keyword>
<evidence type="ECO:0000256" key="4">
    <source>
        <dbReference type="ARBA" id="ARBA00005250"/>
    </source>
</evidence>
<dbReference type="Proteomes" id="UP000297861">
    <property type="component" value="Unassembled WGS sequence"/>
</dbReference>
<dbReference type="EC" id="3.5.2.6" evidence="6"/>
<dbReference type="Pfam" id="PF00753">
    <property type="entry name" value="Lactamase_B"/>
    <property type="match status" value="1"/>
</dbReference>
<dbReference type="SMART" id="SM00849">
    <property type="entry name" value="Lactamase_B"/>
    <property type="match status" value="1"/>
</dbReference>
<sequence length="250" mass="28101">MLKKFLLLIQVFCVVTISAQSKTEKTEIADDIEILKLSDNLYLHRSFLETQSWGKVGANGLILIKNNEALLIDTPWNNEQTERLDKWISNSLYATIKTVIPTHWHEDRMGGLAYLQSKGVKSYANEQTIELAKTKNLPIPDTGFKDSIDINFQGFDLKLYYPGGGHTTDNIIVWIPSEDILFGGCFIKDLQSSNLGNLADADVAAWPQSIKWVLTKFPDIKTVVPGHGNMGGYNLLTHTLKLINEHNTVR</sequence>
<dbReference type="NCBIfam" id="NF012229">
    <property type="entry name" value="bla_class_B_core"/>
    <property type="match status" value="1"/>
</dbReference>
<dbReference type="STRING" id="1121485.GCA_000426485_02499"/>
<name>A0A4Y8LBX5_9BACT</name>
<evidence type="ECO:0000256" key="2">
    <source>
        <dbReference type="ARBA" id="ARBA00001947"/>
    </source>
</evidence>
<dbReference type="InterPro" id="IPR001018">
    <property type="entry name" value="Beta-lactamase_class-B_CS"/>
</dbReference>
<keyword evidence="12" id="KW-0046">Antibiotic resistance</keyword>
<dbReference type="PANTHER" id="PTHR42951">
    <property type="entry name" value="METALLO-BETA-LACTAMASE DOMAIN-CONTAINING"/>
    <property type="match status" value="1"/>
</dbReference>
<comment type="caution">
    <text evidence="14">The sequence shown here is derived from an EMBL/GenBank/DDBJ whole genome shotgun (WGS) entry which is preliminary data.</text>
</comment>
<comment type="cofactor">
    <cofactor evidence="2">
        <name>Zn(2+)</name>
        <dbReference type="ChEBI" id="CHEBI:29105"/>
    </cofactor>
</comment>
<comment type="similarity">
    <text evidence="4">Belongs to the metallo-beta-lactamase superfamily. Class-B beta-lactamase family.</text>
</comment>
<keyword evidence="9" id="KW-0574">Periplasm</keyword>
<dbReference type="EMBL" id="SOML01000002">
    <property type="protein sequence ID" value="TFD98016.1"/>
    <property type="molecule type" value="Genomic_DNA"/>
</dbReference>
<evidence type="ECO:0000256" key="11">
    <source>
        <dbReference type="ARBA" id="ARBA00022833"/>
    </source>
</evidence>
<comment type="subcellular location">
    <subcellularLocation>
        <location evidence="3">Periplasm</location>
    </subcellularLocation>
</comment>
<evidence type="ECO:0000259" key="13">
    <source>
        <dbReference type="SMART" id="SM00849"/>
    </source>
</evidence>
<keyword evidence="7" id="KW-0479">Metal-binding</keyword>
<keyword evidence="8" id="KW-0732">Signal</keyword>
<dbReference type="RefSeq" id="WP_134435731.1">
    <property type="nucleotide sequence ID" value="NZ_SOML01000002.1"/>
</dbReference>
<dbReference type="PANTHER" id="PTHR42951:SF4">
    <property type="entry name" value="ACYL-COENZYME A THIOESTERASE MBLAC2"/>
    <property type="match status" value="1"/>
</dbReference>
<dbReference type="InterPro" id="IPR058199">
    <property type="entry name" value="BlaB//VIM/IMP-1"/>
</dbReference>
<evidence type="ECO:0000313" key="14">
    <source>
        <dbReference type="EMBL" id="TFD98016.1"/>
    </source>
</evidence>
<dbReference type="GO" id="GO:0042597">
    <property type="term" value="C:periplasmic space"/>
    <property type="evidence" value="ECO:0007669"/>
    <property type="project" value="UniProtKB-SubCell"/>
</dbReference>
<comment type="catalytic activity">
    <reaction evidence="1">
        <text>a beta-lactam + H2O = a substituted beta-amino acid</text>
        <dbReference type="Rhea" id="RHEA:20401"/>
        <dbReference type="ChEBI" id="CHEBI:15377"/>
        <dbReference type="ChEBI" id="CHEBI:35627"/>
        <dbReference type="ChEBI" id="CHEBI:140347"/>
        <dbReference type="EC" id="3.5.2.6"/>
    </reaction>
</comment>
<evidence type="ECO:0000313" key="15">
    <source>
        <dbReference type="Proteomes" id="UP000297861"/>
    </source>
</evidence>
<evidence type="ECO:0000256" key="1">
    <source>
        <dbReference type="ARBA" id="ARBA00001526"/>
    </source>
</evidence>
<dbReference type="GO" id="GO:0017001">
    <property type="term" value="P:antibiotic catabolic process"/>
    <property type="evidence" value="ECO:0007669"/>
    <property type="project" value="InterPro"/>
</dbReference>
<evidence type="ECO:0000256" key="8">
    <source>
        <dbReference type="ARBA" id="ARBA00022729"/>
    </source>
</evidence>
<dbReference type="AlphaFoldDB" id="A0A4Y8LBX5"/>
<evidence type="ECO:0000256" key="9">
    <source>
        <dbReference type="ARBA" id="ARBA00022764"/>
    </source>
</evidence>
<comment type="subunit">
    <text evidence="5">Monomer.</text>
</comment>
<dbReference type="InterPro" id="IPR050855">
    <property type="entry name" value="NDM-1-like"/>
</dbReference>
<proteinExistence type="inferred from homology"/>
<keyword evidence="11" id="KW-0862">Zinc</keyword>
<dbReference type="GO" id="GO:0008270">
    <property type="term" value="F:zinc ion binding"/>
    <property type="evidence" value="ECO:0007669"/>
    <property type="project" value="InterPro"/>
</dbReference>
<dbReference type="Gene3D" id="3.60.15.10">
    <property type="entry name" value="Ribonuclease Z/Hydroxyacylglutathione hydrolase-like"/>
    <property type="match status" value="1"/>
</dbReference>
<organism evidence="14 15">
    <name type="scientific">Dysgonomonas capnocytophagoides</name>
    <dbReference type="NCBI Taxonomy" id="45254"/>
    <lineage>
        <taxon>Bacteria</taxon>
        <taxon>Pseudomonadati</taxon>
        <taxon>Bacteroidota</taxon>
        <taxon>Bacteroidia</taxon>
        <taxon>Bacteroidales</taxon>
        <taxon>Dysgonomonadaceae</taxon>
        <taxon>Dysgonomonas</taxon>
    </lineage>
</organism>
<dbReference type="GO" id="GO:0046677">
    <property type="term" value="P:response to antibiotic"/>
    <property type="evidence" value="ECO:0007669"/>
    <property type="project" value="UniProtKB-KW"/>
</dbReference>